<gene>
    <name evidence="1" type="ORF">BV22DRAFT_988327</name>
</gene>
<accession>A0ACB8AV75</accession>
<dbReference type="Proteomes" id="UP000790709">
    <property type="component" value="Unassembled WGS sequence"/>
</dbReference>
<comment type="caution">
    <text evidence="1">The sequence shown here is derived from an EMBL/GenBank/DDBJ whole genome shotgun (WGS) entry which is preliminary data.</text>
</comment>
<proteinExistence type="predicted"/>
<evidence type="ECO:0000313" key="2">
    <source>
        <dbReference type="Proteomes" id="UP000790709"/>
    </source>
</evidence>
<sequence>ILFDPTLTTKSSLEDCFRIFVPNKNTQSQPAWRIQEHQRPNNDENDITQIYTDGSCTNNGKQNAKSGSGIWFGPNDPRNTHIRTPGPNQSNQAGEITAVIVAAQICDPLKQLQILTDSKYVISGLTEYLKTWEDQGWIGTKNQKLFEAAAYQLRRRAAPTTLKWVKG</sequence>
<organism evidence="1 2">
    <name type="scientific">Leucogyrophana mollusca</name>
    <dbReference type="NCBI Taxonomy" id="85980"/>
    <lineage>
        <taxon>Eukaryota</taxon>
        <taxon>Fungi</taxon>
        <taxon>Dikarya</taxon>
        <taxon>Basidiomycota</taxon>
        <taxon>Agaricomycotina</taxon>
        <taxon>Agaricomycetes</taxon>
        <taxon>Agaricomycetidae</taxon>
        <taxon>Boletales</taxon>
        <taxon>Boletales incertae sedis</taxon>
        <taxon>Leucogyrophana</taxon>
    </lineage>
</organism>
<feature type="non-terminal residue" evidence="1">
    <location>
        <position position="1"/>
    </location>
</feature>
<reference evidence="1" key="1">
    <citation type="journal article" date="2021" name="New Phytol.">
        <title>Evolutionary innovations through gain and loss of genes in the ectomycorrhizal Boletales.</title>
        <authorList>
            <person name="Wu G."/>
            <person name="Miyauchi S."/>
            <person name="Morin E."/>
            <person name="Kuo A."/>
            <person name="Drula E."/>
            <person name="Varga T."/>
            <person name="Kohler A."/>
            <person name="Feng B."/>
            <person name="Cao Y."/>
            <person name="Lipzen A."/>
            <person name="Daum C."/>
            <person name="Hundley H."/>
            <person name="Pangilinan J."/>
            <person name="Johnson J."/>
            <person name="Barry K."/>
            <person name="LaButti K."/>
            <person name="Ng V."/>
            <person name="Ahrendt S."/>
            <person name="Min B."/>
            <person name="Choi I.G."/>
            <person name="Park H."/>
            <person name="Plett J.M."/>
            <person name="Magnuson J."/>
            <person name="Spatafora J.W."/>
            <person name="Nagy L.G."/>
            <person name="Henrissat B."/>
            <person name="Grigoriev I.V."/>
            <person name="Yang Z.L."/>
            <person name="Xu J."/>
            <person name="Martin F.M."/>
        </authorList>
    </citation>
    <scope>NUCLEOTIDE SEQUENCE</scope>
    <source>
        <strain evidence="1">KUC20120723A-06</strain>
    </source>
</reference>
<dbReference type="EMBL" id="MU267064">
    <property type="protein sequence ID" value="KAH7917436.1"/>
    <property type="molecule type" value="Genomic_DNA"/>
</dbReference>
<protein>
    <submittedName>
        <fullName evidence="1">Ribonuclease H-like protein</fullName>
    </submittedName>
</protein>
<evidence type="ECO:0000313" key="1">
    <source>
        <dbReference type="EMBL" id="KAH7917436.1"/>
    </source>
</evidence>
<name>A0ACB8AV75_9AGAM</name>
<keyword evidence="2" id="KW-1185">Reference proteome</keyword>
<feature type="non-terminal residue" evidence="1">
    <location>
        <position position="167"/>
    </location>
</feature>